<sequence>MLWRVPKALLAWRTNAKRPMHCIGRFKQARWGGELLPESINLFQGDAVTDGQGQVLLRHKRIKRNQAMAASAGSAGSSIGRAS</sequence>
<name>A0A5E7D4M4_PSEFL</name>
<dbReference type="Proteomes" id="UP000379480">
    <property type="component" value="Unassembled WGS sequence"/>
</dbReference>
<dbReference type="AlphaFoldDB" id="A0A5E7D4M4"/>
<protein>
    <submittedName>
        <fullName evidence="1">Uncharacterized protein</fullName>
    </submittedName>
</protein>
<gene>
    <name evidence="1" type="ORF">PS723_03514</name>
</gene>
<proteinExistence type="predicted"/>
<reference evidence="1 2" key="1">
    <citation type="submission" date="2019-09" db="EMBL/GenBank/DDBJ databases">
        <authorList>
            <person name="Chandra G."/>
            <person name="Truman W A."/>
        </authorList>
    </citation>
    <scope>NUCLEOTIDE SEQUENCE [LARGE SCALE GENOMIC DNA]</scope>
    <source>
        <strain evidence="1">PS723</strain>
    </source>
</reference>
<evidence type="ECO:0000313" key="1">
    <source>
        <dbReference type="EMBL" id="VVO12257.1"/>
    </source>
</evidence>
<dbReference type="EMBL" id="CABVHY010000017">
    <property type="protein sequence ID" value="VVO12257.1"/>
    <property type="molecule type" value="Genomic_DNA"/>
</dbReference>
<organism evidence="1 2">
    <name type="scientific">Pseudomonas fluorescens</name>
    <dbReference type="NCBI Taxonomy" id="294"/>
    <lineage>
        <taxon>Bacteria</taxon>
        <taxon>Pseudomonadati</taxon>
        <taxon>Pseudomonadota</taxon>
        <taxon>Gammaproteobacteria</taxon>
        <taxon>Pseudomonadales</taxon>
        <taxon>Pseudomonadaceae</taxon>
        <taxon>Pseudomonas</taxon>
    </lineage>
</organism>
<evidence type="ECO:0000313" key="2">
    <source>
        <dbReference type="Proteomes" id="UP000379480"/>
    </source>
</evidence>
<accession>A0A5E7D4M4</accession>